<accession>A0A183FZW4</accession>
<accession>A0A3P8A7U6</accession>
<evidence type="ECO:0000313" key="4">
    <source>
        <dbReference type="WBParaSite" id="HPBE_0001433301-mRNA-1"/>
    </source>
</evidence>
<dbReference type="AlphaFoldDB" id="A0A183FZW4"/>
<evidence type="ECO:0000259" key="1">
    <source>
        <dbReference type="PROSITE" id="PS00028"/>
    </source>
</evidence>
<reference evidence="4" key="2">
    <citation type="submission" date="2019-09" db="UniProtKB">
        <authorList>
            <consortium name="WormBaseParasite"/>
        </authorList>
    </citation>
    <scope>IDENTIFICATION</scope>
</reference>
<gene>
    <name evidence="2" type="ORF">HPBE_LOCUS14334</name>
</gene>
<protein>
    <submittedName>
        <fullName evidence="4">C2H2-type domain-containing protein</fullName>
    </submittedName>
</protein>
<name>A0A183FZW4_HELPZ</name>
<dbReference type="InterPro" id="IPR036236">
    <property type="entry name" value="Znf_C2H2_sf"/>
</dbReference>
<evidence type="ECO:0000313" key="3">
    <source>
        <dbReference type="Proteomes" id="UP000050761"/>
    </source>
</evidence>
<feature type="domain" description="C2H2-type" evidence="1">
    <location>
        <begin position="109"/>
        <end position="132"/>
    </location>
</feature>
<evidence type="ECO:0000313" key="2">
    <source>
        <dbReference type="EMBL" id="VDO99289.1"/>
    </source>
</evidence>
<sequence>MWASKFLNFQFNHSTCASLLPSSPTTLLPTEHGAHSVICDLTPSSSEVSLYREDSVSLDSLSTSSRNNDCSSSCVACTSLDSPSSDFSEGTSCSSQPRYVDGGSIRYHCLWSGCDNIYEKADDLYDHVTEVHINVLRELSSESSKSKQEKEDDEPIKCHWDDCTMFLRRGDQEKKVGA</sequence>
<dbReference type="Proteomes" id="UP000050761">
    <property type="component" value="Unassembled WGS sequence"/>
</dbReference>
<dbReference type="Gene3D" id="3.30.160.60">
    <property type="entry name" value="Classic Zinc Finger"/>
    <property type="match status" value="1"/>
</dbReference>
<dbReference type="PROSITE" id="PS00028">
    <property type="entry name" value="ZINC_FINGER_C2H2_1"/>
    <property type="match status" value="1"/>
</dbReference>
<dbReference type="WBParaSite" id="HPBE_0001433301-mRNA-1">
    <property type="protein sequence ID" value="HPBE_0001433301-mRNA-1"/>
    <property type="gene ID" value="HPBE_0001433301"/>
</dbReference>
<dbReference type="EMBL" id="UZAH01028316">
    <property type="protein sequence ID" value="VDO99289.1"/>
    <property type="molecule type" value="Genomic_DNA"/>
</dbReference>
<keyword evidence="3" id="KW-1185">Reference proteome</keyword>
<dbReference type="SUPFAM" id="SSF57667">
    <property type="entry name" value="beta-beta-alpha zinc fingers"/>
    <property type="match status" value="1"/>
</dbReference>
<organism evidence="3 4">
    <name type="scientific">Heligmosomoides polygyrus</name>
    <name type="common">Parasitic roundworm</name>
    <dbReference type="NCBI Taxonomy" id="6339"/>
    <lineage>
        <taxon>Eukaryota</taxon>
        <taxon>Metazoa</taxon>
        <taxon>Ecdysozoa</taxon>
        <taxon>Nematoda</taxon>
        <taxon>Chromadorea</taxon>
        <taxon>Rhabditida</taxon>
        <taxon>Rhabditina</taxon>
        <taxon>Rhabditomorpha</taxon>
        <taxon>Strongyloidea</taxon>
        <taxon>Heligmosomidae</taxon>
        <taxon>Heligmosomoides</taxon>
    </lineage>
</organism>
<reference evidence="2 3" key="1">
    <citation type="submission" date="2018-11" db="EMBL/GenBank/DDBJ databases">
        <authorList>
            <consortium name="Pathogen Informatics"/>
        </authorList>
    </citation>
    <scope>NUCLEOTIDE SEQUENCE [LARGE SCALE GENOMIC DNA]</scope>
</reference>
<dbReference type="OrthoDB" id="9984614at2759"/>
<proteinExistence type="predicted"/>
<dbReference type="InterPro" id="IPR013087">
    <property type="entry name" value="Znf_C2H2_type"/>
</dbReference>